<proteinExistence type="predicted"/>
<keyword evidence="1" id="KW-0813">Transport</keyword>
<evidence type="ECO:0000259" key="5">
    <source>
        <dbReference type="Pfam" id="PF08352"/>
    </source>
</evidence>
<dbReference type="GO" id="GO:0015833">
    <property type="term" value="P:peptide transport"/>
    <property type="evidence" value="ECO:0007669"/>
    <property type="project" value="InterPro"/>
</dbReference>
<feature type="region of interest" description="Disordered" evidence="4">
    <location>
        <begin position="28"/>
        <end position="65"/>
    </location>
</feature>
<keyword evidence="3" id="KW-0067">ATP-binding</keyword>
<dbReference type="InterPro" id="IPR013563">
    <property type="entry name" value="Oligopep_ABC_C"/>
</dbReference>
<dbReference type="GO" id="GO:0005524">
    <property type="term" value="F:ATP binding"/>
    <property type="evidence" value="ECO:0007669"/>
    <property type="project" value="UniProtKB-KW"/>
</dbReference>
<dbReference type="InterPro" id="IPR027417">
    <property type="entry name" value="P-loop_NTPase"/>
</dbReference>
<dbReference type="Proteomes" id="UP000014137">
    <property type="component" value="Unassembled WGS sequence"/>
</dbReference>
<dbReference type="PATRIC" id="fig|1238180.3.peg.4326"/>
<evidence type="ECO:0000313" key="7">
    <source>
        <dbReference type="Proteomes" id="UP000014137"/>
    </source>
</evidence>
<evidence type="ECO:0000256" key="3">
    <source>
        <dbReference type="ARBA" id="ARBA00022840"/>
    </source>
</evidence>
<dbReference type="AlphaFoldDB" id="M2PND2"/>
<dbReference type="Pfam" id="PF08352">
    <property type="entry name" value="oligo_HPY"/>
    <property type="match status" value="1"/>
</dbReference>
<keyword evidence="2" id="KW-0547">Nucleotide-binding</keyword>
<evidence type="ECO:0000256" key="4">
    <source>
        <dbReference type="SAM" id="MobiDB-lite"/>
    </source>
</evidence>
<dbReference type="EMBL" id="ANMG01000038">
    <property type="protein sequence ID" value="EMD26053.1"/>
    <property type="molecule type" value="Genomic_DNA"/>
</dbReference>
<evidence type="ECO:0000313" key="6">
    <source>
        <dbReference type="EMBL" id="EMD26053.1"/>
    </source>
</evidence>
<sequence length="65" mass="7411">MMHRGHVVEQGPTKEVLTDPVHPYTHRLLSAAPVADPAAQRRRRETWRRLRADDPVPPSRSSLHA</sequence>
<dbReference type="Gene3D" id="3.40.50.300">
    <property type="entry name" value="P-loop containing nucleotide triphosphate hydrolases"/>
    <property type="match status" value="1"/>
</dbReference>
<feature type="domain" description="Oligopeptide/dipeptide ABC transporter C-terminal" evidence="5">
    <location>
        <begin position="8"/>
        <end position="42"/>
    </location>
</feature>
<organism evidence="6 7">
    <name type="scientific">Amycolatopsis azurea DSM 43854</name>
    <dbReference type="NCBI Taxonomy" id="1238180"/>
    <lineage>
        <taxon>Bacteria</taxon>
        <taxon>Bacillati</taxon>
        <taxon>Actinomycetota</taxon>
        <taxon>Actinomycetes</taxon>
        <taxon>Pseudonocardiales</taxon>
        <taxon>Pseudonocardiaceae</taxon>
        <taxon>Amycolatopsis</taxon>
    </lineage>
</organism>
<protein>
    <recommendedName>
        <fullName evidence="5">Oligopeptide/dipeptide ABC transporter C-terminal domain-containing protein</fullName>
    </recommendedName>
</protein>
<evidence type="ECO:0000256" key="1">
    <source>
        <dbReference type="ARBA" id="ARBA00022448"/>
    </source>
</evidence>
<accession>M2PND2</accession>
<name>M2PND2_9PSEU</name>
<reference evidence="6 7" key="1">
    <citation type="submission" date="2012-10" db="EMBL/GenBank/DDBJ databases">
        <title>Genome assembly of Amycolatopsis azurea DSM 43854.</title>
        <authorList>
            <person name="Khatri I."/>
            <person name="Kaur I."/>
            <person name="Subramanian S."/>
            <person name="Mayilraj S."/>
        </authorList>
    </citation>
    <scope>NUCLEOTIDE SEQUENCE [LARGE SCALE GENOMIC DNA]</scope>
    <source>
        <strain evidence="6 7">DSM 43854</strain>
    </source>
</reference>
<comment type="caution">
    <text evidence="6">The sequence shown here is derived from an EMBL/GenBank/DDBJ whole genome shotgun (WGS) entry which is preliminary data.</text>
</comment>
<gene>
    <name evidence="6" type="ORF">C791_3995</name>
</gene>
<evidence type="ECO:0000256" key="2">
    <source>
        <dbReference type="ARBA" id="ARBA00022741"/>
    </source>
</evidence>